<keyword evidence="4" id="KW-0297">G-protein coupled receptor</keyword>
<feature type="transmembrane region" description="Helical" evidence="10">
    <location>
        <begin position="108"/>
        <end position="129"/>
    </location>
</feature>
<dbReference type="InterPro" id="IPR000276">
    <property type="entry name" value="GPCR_Rhodpsn"/>
</dbReference>
<dbReference type="Pfam" id="PF00001">
    <property type="entry name" value="7tm_1"/>
    <property type="match status" value="1"/>
</dbReference>
<feature type="transmembrane region" description="Helical" evidence="10">
    <location>
        <begin position="268"/>
        <end position="293"/>
    </location>
</feature>
<proteinExistence type="predicted"/>
<feature type="transmembrane region" description="Helical" evidence="10">
    <location>
        <begin position="33"/>
        <end position="52"/>
    </location>
</feature>
<feature type="transmembrane region" description="Helical" evidence="10">
    <location>
        <begin position="73"/>
        <end position="96"/>
    </location>
</feature>
<dbReference type="PANTHER" id="PTHR24232:SF53">
    <property type="entry name" value="G-PROTEIN COUPLED RECEPTORS FAMILY 1 PROFILE DOMAIN-CONTAINING PROTEIN"/>
    <property type="match status" value="1"/>
</dbReference>
<dbReference type="GO" id="GO:0007200">
    <property type="term" value="P:phospholipase C-activating G protein-coupled receptor signaling pathway"/>
    <property type="evidence" value="ECO:0007669"/>
    <property type="project" value="TreeGrafter"/>
</dbReference>
<evidence type="ECO:0000256" key="8">
    <source>
        <dbReference type="ARBA" id="ARBA00023224"/>
    </source>
</evidence>
<dbReference type="GO" id="GO:0005886">
    <property type="term" value="C:plasma membrane"/>
    <property type="evidence" value="ECO:0007669"/>
    <property type="project" value="TreeGrafter"/>
</dbReference>
<evidence type="ECO:0000256" key="10">
    <source>
        <dbReference type="SAM" id="Phobius"/>
    </source>
</evidence>
<dbReference type="PANTHER" id="PTHR24232">
    <property type="entry name" value="G-PROTEIN COUPLED RECEPTOR"/>
    <property type="match status" value="1"/>
</dbReference>
<gene>
    <name evidence="12" type="ORF">MSPICULIGERA_LOCUS13051</name>
</gene>
<keyword evidence="13" id="KW-1185">Reference proteome</keyword>
<organism evidence="12 13">
    <name type="scientific">Mesorhabditis spiculigera</name>
    <dbReference type="NCBI Taxonomy" id="96644"/>
    <lineage>
        <taxon>Eukaryota</taxon>
        <taxon>Metazoa</taxon>
        <taxon>Ecdysozoa</taxon>
        <taxon>Nematoda</taxon>
        <taxon>Chromadorea</taxon>
        <taxon>Rhabditida</taxon>
        <taxon>Rhabditina</taxon>
        <taxon>Rhabditomorpha</taxon>
        <taxon>Rhabditoidea</taxon>
        <taxon>Rhabditidae</taxon>
        <taxon>Mesorhabditinae</taxon>
        <taxon>Mesorhabditis</taxon>
    </lineage>
</organism>
<dbReference type="GO" id="GO:0004930">
    <property type="term" value="F:G protein-coupled receptor activity"/>
    <property type="evidence" value="ECO:0007669"/>
    <property type="project" value="UniProtKB-KW"/>
</dbReference>
<feature type="transmembrane region" description="Helical" evidence="10">
    <location>
        <begin position="158"/>
        <end position="182"/>
    </location>
</feature>
<evidence type="ECO:0000256" key="7">
    <source>
        <dbReference type="ARBA" id="ARBA00023180"/>
    </source>
</evidence>
<keyword evidence="8" id="KW-0807">Transducer</keyword>
<dbReference type="GO" id="GO:0035025">
    <property type="term" value="P:positive regulation of Rho protein signal transduction"/>
    <property type="evidence" value="ECO:0007669"/>
    <property type="project" value="TreeGrafter"/>
</dbReference>
<reference evidence="12" key="1">
    <citation type="submission" date="2023-06" db="EMBL/GenBank/DDBJ databases">
        <authorList>
            <person name="Delattre M."/>
        </authorList>
    </citation>
    <scope>NUCLEOTIDE SEQUENCE</scope>
    <source>
        <strain evidence="12">AF72</strain>
    </source>
</reference>
<evidence type="ECO:0000256" key="3">
    <source>
        <dbReference type="ARBA" id="ARBA00022989"/>
    </source>
</evidence>
<dbReference type="InterPro" id="IPR017452">
    <property type="entry name" value="GPCR_Rhodpsn_7TM"/>
</dbReference>
<protein>
    <recommendedName>
        <fullName evidence="11">G-protein coupled receptors family 1 profile domain-containing protein</fullName>
    </recommendedName>
</protein>
<keyword evidence="7" id="KW-0325">Glycoprotein</keyword>
<keyword evidence="6" id="KW-0675">Receptor</keyword>
<feature type="region of interest" description="Disordered" evidence="9">
    <location>
        <begin position="389"/>
        <end position="420"/>
    </location>
</feature>
<evidence type="ECO:0000313" key="12">
    <source>
        <dbReference type="EMBL" id="CAJ0574723.1"/>
    </source>
</evidence>
<evidence type="ECO:0000256" key="5">
    <source>
        <dbReference type="ARBA" id="ARBA00023136"/>
    </source>
</evidence>
<dbReference type="AlphaFoldDB" id="A0AA36G3P2"/>
<dbReference type="Proteomes" id="UP001177023">
    <property type="component" value="Unassembled WGS sequence"/>
</dbReference>
<feature type="domain" description="G-protein coupled receptors family 1 profile" evidence="11">
    <location>
        <begin position="43"/>
        <end position="537"/>
    </location>
</feature>
<feature type="transmembrane region" description="Helical" evidence="10">
    <location>
        <begin position="517"/>
        <end position="536"/>
    </location>
</feature>
<evidence type="ECO:0000256" key="9">
    <source>
        <dbReference type="SAM" id="MobiDB-lite"/>
    </source>
</evidence>
<evidence type="ECO:0000256" key="2">
    <source>
        <dbReference type="ARBA" id="ARBA00022692"/>
    </source>
</evidence>
<evidence type="ECO:0000313" key="13">
    <source>
        <dbReference type="Proteomes" id="UP001177023"/>
    </source>
</evidence>
<keyword evidence="5 10" id="KW-0472">Membrane</keyword>
<evidence type="ECO:0000256" key="4">
    <source>
        <dbReference type="ARBA" id="ARBA00023040"/>
    </source>
</evidence>
<sequence>MATPEPRATLPPVKFDFDKYFPQKVETSYTAELFMYGLGIFIGAFAVFFTARRIFREKRSNLVIAARLMSYKVSLTIADLIILFVYAPTQFIWILTYHWYGGDLLCRLYKFVMTFGFHVTANMQVLIALDRLYITTRLNHVGNTRKNSHGRFGQNHNAYIILAYLLAFSCALPQLFVFQLYYMEEKHPQCSSIWIISRLVYYKDKVSMVVDEFYKATGEMPDLKLLTHENMDDLYKFCYKNNISVPAGIPKLEEEYYKLLFIEQVYNIFHLISICVIPYLIELLCYASILYLLKGAKKGQFLNFKDITRMKWVWCAIPRFFRHKPKYKESKKKGLMKIDIEIQKLPLTESSHDDDEATVTRSTILPEDTSARRSSLLISFDGRSTISDGPTVGLISTDSSNPSSTTSSNVSTERSTQTASPGLLLSVQTALHKYGRGSVAASAFQHRPSWMKSLNERRRASCPETVHNNAKPWMNTVAVARKRTRKKAFYMLTLNLIFWTPYCLLGIITAITVFEQYHHFQFVCALIVFNAITNIIL</sequence>
<comment type="caution">
    <text evidence="12">The sequence shown here is derived from an EMBL/GenBank/DDBJ whole genome shotgun (WGS) entry which is preliminary data.</text>
</comment>
<feature type="compositionally biased region" description="Low complexity" evidence="9">
    <location>
        <begin position="396"/>
        <end position="416"/>
    </location>
</feature>
<keyword evidence="2 10" id="KW-0812">Transmembrane</keyword>
<accession>A0AA36G3P2</accession>
<feature type="non-terminal residue" evidence="12">
    <location>
        <position position="537"/>
    </location>
</feature>
<dbReference type="Gene3D" id="1.20.1070.10">
    <property type="entry name" value="Rhodopsin 7-helix transmembrane proteins"/>
    <property type="match status" value="1"/>
</dbReference>
<name>A0AA36G3P2_9BILA</name>
<comment type="subcellular location">
    <subcellularLocation>
        <location evidence="1">Membrane</location>
        <topology evidence="1">Multi-pass membrane protein</topology>
    </subcellularLocation>
</comment>
<dbReference type="PROSITE" id="PS50262">
    <property type="entry name" value="G_PROTEIN_RECEP_F1_2"/>
    <property type="match status" value="1"/>
</dbReference>
<dbReference type="SUPFAM" id="SSF81321">
    <property type="entry name" value="Family A G protein-coupled receptor-like"/>
    <property type="match status" value="1"/>
</dbReference>
<evidence type="ECO:0000259" key="11">
    <source>
        <dbReference type="PROSITE" id="PS50262"/>
    </source>
</evidence>
<dbReference type="EMBL" id="CATQJA010002632">
    <property type="protein sequence ID" value="CAJ0574723.1"/>
    <property type="molecule type" value="Genomic_DNA"/>
</dbReference>
<evidence type="ECO:0000256" key="6">
    <source>
        <dbReference type="ARBA" id="ARBA00023170"/>
    </source>
</evidence>
<keyword evidence="3 10" id="KW-1133">Transmembrane helix</keyword>
<evidence type="ECO:0000256" key="1">
    <source>
        <dbReference type="ARBA" id="ARBA00004141"/>
    </source>
</evidence>
<feature type="transmembrane region" description="Helical" evidence="10">
    <location>
        <begin position="489"/>
        <end position="511"/>
    </location>
</feature>